<dbReference type="eggNOG" id="COG1214">
    <property type="taxonomic scope" value="Bacteria"/>
</dbReference>
<dbReference type="GO" id="GO:0002949">
    <property type="term" value="P:tRNA threonylcarbamoyladenosine modification"/>
    <property type="evidence" value="ECO:0007669"/>
    <property type="project" value="InterPro"/>
</dbReference>
<evidence type="ECO:0000313" key="3">
    <source>
        <dbReference type="Proteomes" id="UP000009049"/>
    </source>
</evidence>
<dbReference type="EMBL" id="CP001712">
    <property type="protein sequence ID" value="EAR15930.1"/>
    <property type="molecule type" value="Genomic_DNA"/>
</dbReference>
<dbReference type="Gene3D" id="3.30.420.40">
    <property type="match status" value="2"/>
</dbReference>
<dbReference type="CDD" id="cd24032">
    <property type="entry name" value="ASKHA_NBD_TsaB"/>
    <property type="match status" value="1"/>
</dbReference>
<dbReference type="InterPro" id="IPR022496">
    <property type="entry name" value="T6A_TsaB"/>
</dbReference>
<keyword evidence="2" id="KW-0645">Protease</keyword>
<dbReference type="GO" id="GO:0006508">
    <property type="term" value="P:proteolysis"/>
    <property type="evidence" value="ECO:0007669"/>
    <property type="project" value="UniProtKB-KW"/>
</dbReference>
<dbReference type="AlphaFoldDB" id="A4CG72"/>
<dbReference type="Proteomes" id="UP000009049">
    <property type="component" value="Chromosome"/>
</dbReference>
<dbReference type="OrthoDB" id="9784166at2"/>
<dbReference type="STRING" id="313596.RB2501_03510"/>
<dbReference type="KEGG" id="rbi:RB2501_03510"/>
<keyword evidence="3" id="KW-1185">Reference proteome</keyword>
<accession>A4CG72</accession>
<dbReference type="SUPFAM" id="SSF53067">
    <property type="entry name" value="Actin-like ATPase domain"/>
    <property type="match status" value="2"/>
</dbReference>
<keyword evidence="2" id="KW-0378">Hydrolase</keyword>
<name>A4CG72_ROBBH</name>
<dbReference type="GO" id="GO:0005829">
    <property type="term" value="C:cytosol"/>
    <property type="evidence" value="ECO:0007669"/>
    <property type="project" value="TreeGrafter"/>
</dbReference>
<protein>
    <submittedName>
        <fullName evidence="2">Putative glycoprotease family exported protein</fullName>
    </submittedName>
</protein>
<reference evidence="2 3" key="1">
    <citation type="journal article" date="2009" name="J. Bacteriol.">
        <title>Complete genome sequence of Robiginitalea biformata HTCC2501.</title>
        <authorList>
            <person name="Oh H.M."/>
            <person name="Giovannoni S.J."/>
            <person name="Lee K."/>
            <person name="Ferriera S."/>
            <person name="Johnson J."/>
            <person name="Cho J.C."/>
        </authorList>
    </citation>
    <scope>NUCLEOTIDE SEQUENCE [LARGE SCALE GENOMIC DNA]</scope>
    <source>
        <strain evidence="3">ATCC BAA-864 / HTCC2501 / KCTC 12146</strain>
    </source>
</reference>
<dbReference type="PANTHER" id="PTHR11735:SF11">
    <property type="entry name" value="TRNA THREONYLCARBAMOYLADENOSINE BIOSYNTHESIS PROTEIN TSAB"/>
    <property type="match status" value="1"/>
</dbReference>
<evidence type="ECO:0000313" key="2">
    <source>
        <dbReference type="EMBL" id="EAR15930.1"/>
    </source>
</evidence>
<dbReference type="HOGENOM" id="CLU_064886_1_0_10"/>
<sequence length="221" mass="23863">MAWILNLETASTNCSVALYEGSQLRALREDPSPGYSHGELLHVFIQEVLSEAGVGADALDAIAVSKGPGSYTGLRIGVASAKGLCFSLEVPLIALPTLKVLAAAAGIKEGLSIPMLDARRMEVYSAVLNTELEYVRETEAEILTPDSFAAYKDQGPLTLVGSGAEKARELLSDPVFRFQPEIQPSARFMGPMAYAAFEAGSFEDLAYFEPYYLKDFIATRK</sequence>
<evidence type="ECO:0000259" key="1">
    <source>
        <dbReference type="Pfam" id="PF00814"/>
    </source>
</evidence>
<dbReference type="PANTHER" id="PTHR11735">
    <property type="entry name" value="TRNA N6-ADENOSINE THREONYLCARBAMOYLTRANSFERASE"/>
    <property type="match status" value="1"/>
</dbReference>
<proteinExistence type="predicted"/>
<dbReference type="InterPro" id="IPR043129">
    <property type="entry name" value="ATPase_NBD"/>
</dbReference>
<dbReference type="GO" id="GO:0008233">
    <property type="term" value="F:peptidase activity"/>
    <property type="evidence" value="ECO:0007669"/>
    <property type="project" value="UniProtKB-KW"/>
</dbReference>
<gene>
    <name evidence="2" type="ordered locus">RB2501_03510</name>
</gene>
<dbReference type="RefSeq" id="WP_012813625.1">
    <property type="nucleotide sequence ID" value="NC_013222.1"/>
</dbReference>
<feature type="domain" description="Gcp-like" evidence="1">
    <location>
        <begin position="36"/>
        <end position="140"/>
    </location>
</feature>
<dbReference type="NCBIfam" id="TIGR03725">
    <property type="entry name" value="T6A_YeaZ"/>
    <property type="match status" value="1"/>
</dbReference>
<organism evidence="2 3">
    <name type="scientific">Robiginitalea biformata (strain ATCC BAA-864 / DSM 15991 / KCTC 12146 / HTCC2501)</name>
    <dbReference type="NCBI Taxonomy" id="313596"/>
    <lineage>
        <taxon>Bacteria</taxon>
        <taxon>Pseudomonadati</taxon>
        <taxon>Bacteroidota</taxon>
        <taxon>Flavobacteriia</taxon>
        <taxon>Flavobacteriales</taxon>
        <taxon>Flavobacteriaceae</taxon>
        <taxon>Robiginitalea</taxon>
    </lineage>
</organism>
<dbReference type="Pfam" id="PF00814">
    <property type="entry name" value="TsaD"/>
    <property type="match status" value="1"/>
</dbReference>
<dbReference type="InterPro" id="IPR000905">
    <property type="entry name" value="Gcp-like_dom"/>
</dbReference>